<evidence type="ECO:0000256" key="7">
    <source>
        <dbReference type="ARBA" id="ARBA00022723"/>
    </source>
</evidence>
<evidence type="ECO:0000256" key="12">
    <source>
        <dbReference type="ARBA" id="ARBA00023136"/>
    </source>
</evidence>
<dbReference type="GO" id="GO:0004497">
    <property type="term" value="F:monooxygenase activity"/>
    <property type="evidence" value="ECO:0007669"/>
    <property type="project" value="UniProtKB-KW"/>
</dbReference>
<reference evidence="17 18" key="1">
    <citation type="journal article" date="2019" name="Nat. Ecol. Evol.">
        <title>Megaphylogeny resolves global patterns of mushroom evolution.</title>
        <authorList>
            <person name="Varga T."/>
            <person name="Krizsan K."/>
            <person name="Foldi C."/>
            <person name="Dima B."/>
            <person name="Sanchez-Garcia M."/>
            <person name="Sanchez-Ramirez S."/>
            <person name="Szollosi G.J."/>
            <person name="Szarkandi J.G."/>
            <person name="Papp V."/>
            <person name="Albert L."/>
            <person name="Andreopoulos W."/>
            <person name="Angelini C."/>
            <person name="Antonin V."/>
            <person name="Barry K.W."/>
            <person name="Bougher N.L."/>
            <person name="Buchanan P."/>
            <person name="Buyck B."/>
            <person name="Bense V."/>
            <person name="Catcheside P."/>
            <person name="Chovatia M."/>
            <person name="Cooper J."/>
            <person name="Damon W."/>
            <person name="Desjardin D."/>
            <person name="Finy P."/>
            <person name="Geml J."/>
            <person name="Haridas S."/>
            <person name="Hughes K."/>
            <person name="Justo A."/>
            <person name="Karasinski D."/>
            <person name="Kautmanova I."/>
            <person name="Kiss B."/>
            <person name="Kocsube S."/>
            <person name="Kotiranta H."/>
            <person name="LaButti K.M."/>
            <person name="Lechner B.E."/>
            <person name="Liimatainen K."/>
            <person name="Lipzen A."/>
            <person name="Lukacs Z."/>
            <person name="Mihaltcheva S."/>
            <person name="Morgado L.N."/>
            <person name="Niskanen T."/>
            <person name="Noordeloos M.E."/>
            <person name="Ohm R.A."/>
            <person name="Ortiz-Santana B."/>
            <person name="Ovrebo C."/>
            <person name="Racz N."/>
            <person name="Riley R."/>
            <person name="Savchenko A."/>
            <person name="Shiryaev A."/>
            <person name="Soop K."/>
            <person name="Spirin V."/>
            <person name="Szebenyi C."/>
            <person name="Tomsovsky M."/>
            <person name="Tulloss R.E."/>
            <person name="Uehling J."/>
            <person name="Grigoriev I.V."/>
            <person name="Vagvolgyi C."/>
            <person name="Papp T."/>
            <person name="Martin F.M."/>
            <person name="Miettinen O."/>
            <person name="Hibbett D.S."/>
            <person name="Nagy L.G."/>
        </authorList>
    </citation>
    <scope>NUCLEOTIDE SEQUENCE [LARGE SCALE GENOMIC DNA]</scope>
    <source>
        <strain evidence="17 18">CBS 962.96</strain>
    </source>
</reference>
<dbReference type="EMBL" id="ML179095">
    <property type="protein sequence ID" value="THV01084.1"/>
    <property type="molecule type" value="Genomic_DNA"/>
</dbReference>
<dbReference type="SUPFAM" id="SSF48264">
    <property type="entry name" value="Cytochrome P450"/>
    <property type="match status" value="1"/>
</dbReference>
<evidence type="ECO:0000256" key="11">
    <source>
        <dbReference type="ARBA" id="ARBA00023033"/>
    </source>
</evidence>
<sequence length="170" mass="18870">MTTSWATFTTKCGRIGAVGLLVGFVILWLLATIDVYEDPETFNPGRYLQNEFGVKPGVDVSDFRNSIIFGGGRRMCPGIHLANTSLALNVMNLLWAFEFSASTDPKTGESVPVDLFNYEKGSFYIPVPFSCNIKPRSSARTQIIETEYAMARTVFEKFESTSRELEAVTA</sequence>
<evidence type="ECO:0000256" key="4">
    <source>
        <dbReference type="ARBA" id="ARBA00010617"/>
    </source>
</evidence>
<keyword evidence="7 14" id="KW-0479">Metal-binding</keyword>
<feature type="binding site" description="axial binding residue" evidence="14">
    <location>
        <position position="76"/>
    </location>
    <ligand>
        <name>heme</name>
        <dbReference type="ChEBI" id="CHEBI:30413"/>
    </ligand>
    <ligandPart>
        <name>Fe</name>
        <dbReference type="ChEBI" id="CHEBI:18248"/>
    </ligandPart>
</feature>
<keyword evidence="5 14" id="KW-0349">Heme</keyword>
<evidence type="ECO:0000256" key="6">
    <source>
        <dbReference type="ARBA" id="ARBA00022692"/>
    </source>
</evidence>
<keyword evidence="6 16" id="KW-0812">Transmembrane</keyword>
<gene>
    <name evidence="17" type="ORF">K435DRAFT_930044</name>
</gene>
<evidence type="ECO:0000256" key="13">
    <source>
        <dbReference type="ARBA" id="ARBA00023180"/>
    </source>
</evidence>
<keyword evidence="9 15" id="KW-0560">Oxidoreductase</keyword>
<proteinExistence type="inferred from homology"/>
<evidence type="ECO:0000313" key="18">
    <source>
        <dbReference type="Proteomes" id="UP000297245"/>
    </source>
</evidence>
<dbReference type="InterPro" id="IPR001128">
    <property type="entry name" value="Cyt_P450"/>
</dbReference>
<dbReference type="InterPro" id="IPR036396">
    <property type="entry name" value="Cyt_P450_sf"/>
</dbReference>
<keyword evidence="13" id="KW-0325">Glycoprotein</keyword>
<keyword evidence="11 15" id="KW-0503">Monooxygenase</keyword>
<keyword evidence="12 16" id="KW-0472">Membrane</keyword>
<dbReference type="GO" id="GO:0020037">
    <property type="term" value="F:heme binding"/>
    <property type="evidence" value="ECO:0007669"/>
    <property type="project" value="InterPro"/>
</dbReference>
<evidence type="ECO:0000256" key="15">
    <source>
        <dbReference type="RuleBase" id="RU000461"/>
    </source>
</evidence>
<dbReference type="Gene3D" id="1.10.630.10">
    <property type="entry name" value="Cytochrome P450"/>
    <property type="match status" value="1"/>
</dbReference>
<dbReference type="AlphaFoldDB" id="A0A4S8MG47"/>
<evidence type="ECO:0000256" key="8">
    <source>
        <dbReference type="ARBA" id="ARBA00022989"/>
    </source>
</evidence>
<dbReference type="InterPro" id="IPR050364">
    <property type="entry name" value="Cytochrome_P450_fung"/>
</dbReference>
<dbReference type="OrthoDB" id="2789670at2759"/>
<dbReference type="GO" id="GO:0016020">
    <property type="term" value="C:membrane"/>
    <property type="evidence" value="ECO:0007669"/>
    <property type="project" value="UniProtKB-SubCell"/>
</dbReference>
<evidence type="ECO:0000256" key="9">
    <source>
        <dbReference type="ARBA" id="ARBA00023002"/>
    </source>
</evidence>
<comment type="cofactor">
    <cofactor evidence="1 14">
        <name>heme</name>
        <dbReference type="ChEBI" id="CHEBI:30413"/>
    </cofactor>
</comment>
<keyword evidence="18" id="KW-1185">Reference proteome</keyword>
<dbReference type="Proteomes" id="UP000297245">
    <property type="component" value="Unassembled WGS sequence"/>
</dbReference>
<keyword evidence="10 14" id="KW-0408">Iron</keyword>
<evidence type="ECO:0000256" key="10">
    <source>
        <dbReference type="ARBA" id="ARBA00023004"/>
    </source>
</evidence>
<organism evidence="17 18">
    <name type="scientific">Dendrothele bispora (strain CBS 962.96)</name>
    <dbReference type="NCBI Taxonomy" id="1314807"/>
    <lineage>
        <taxon>Eukaryota</taxon>
        <taxon>Fungi</taxon>
        <taxon>Dikarya</taxon>
        <taxon>Basidiomycota</taxon>
        <taxon>Agaricomycotina</taxon>
        <taxon>Agaricomycetes</taxon>
        <taxon>Agaricomycetidae</taxon>
        <taxon>Agaricales</taxon>
        <taxon>Agaricales incertae sedis</taxon>
        <taxon>Dendrothele</taxon>
    </lineage>
</organism>
<dbReference type="InterPro" id="IPR002401">
    <property type="entry name" value="Cyt_P450_E_grp-I"/>
</dbReference>
<dbReference type="PRINTS" id="PR00463">
    <property type="entry name" value="EP450I"/>
</dbReference>
<evidence type="ECO:0000313" key="17">
    <source>
        <dbReference type="EMBL" id="THV01084.1"/>
    </source>
</evidence>
<keyword evidence="8 16" id="KW-1133">Transmembrane helix</keyword>
<dbReference type="InterPro" id="IPR017972">
    <property type="entry name" value="Cyt_P450_CS"/>
</dbReference>
<dbReference type="GO" id="GO:0016705">
    <property type="term" value="F:oxidoreductase activity, acting on paired donors, with incorporation or reduction of molecular oxygen"/>
    <property type="evidence" value="ECO:0007669"/>
    <property type="project" value="InterPro"/>
</dbReference>
<evidence type="ECO:0000256" key="14">
    <source>
        <dbReference type="PIRSR" id="PIRSR602401-1"/>
    </source>
</evidence>
<evidence type="ECO:0000256" key="2">
    <source>
        <dbReference type="ARBA" id="ARBA00004167"/>
    </source>
</evidence>
<protein>
    <submittedName>
        <fullName evidence="17">Cytochrome P450</fullName>
    </submittedName>
</protein>
<comment type="pathway">
    <text evidence="3">Secondary metabolite biosynthesis.</text>
</comment>
<dbReference type="PROSITE" id="PS00086">
    <property type="entry name" value="CYTOCHROME_P450"/>
    <property type="match status" value="1"/>
</dbReference>
<comment type="similarity">
    <text evidence="4 15">Belongs to the cytochrome P450 family.</text>
</comment>
<accession>A0A4S8MG47</accession>
<name>A0A4S8MG47_DENBC</name>
<evidence type="ECO:0000256" key="1">
    <source>
        <dbReference type="ARBA" id="ARBA00001971"/>
    </source>
</evidence>
<evidence type="ECO:0000256" key="16">
    <source>
        <dbReference type="SAM" id="Phobius"/>
    </source>
</evidence>
<comment type="subcellular location">
    <subcellularLocation>
        <location evidence="2">Membrane</location>
        <topology evidence="2">Single-pass membrane protein</topology>
    </subcellularLocation>
</comment>
<evidence type="ECO:0000256" key="3">
    <source>
        <dbReference type="ARBA" id="ARBA00005179"/>
    </source>
</evidence>
<dbReference type="GO" id="GO:0005506">
    <property type="term" value="F:iron ion binding"/>
    <property type="evidence" value="ECO:0007669"/>
    <property type="project" value="InterPro"/>
</dbReference>
<evidence type="ECO:0000256" key="5">
    <source>
        <dbReference type="ARBA" id="ARBA00022617"/>
    </source>
</evidence>
<dbReference type="PANTHER" id="PTHR46300">
    <property type="entry name" value="P450, PUTATIVE (EUROFUNG)-RELATED-RELATED"/>
    <property type="match status" value="1"/>
</dbReference>
<feature type="transmembrane region" description="Helical" evidence="16">
    <location>
        <begin position="12"/>
        <end position="31"/>
    </location>
</feature>
<dbReference type="PANTHER" id="PTHR46300:SF2">
    <property type="entry name" value="CYTOCHROME P450 MONOOXYGENASE ALNH-RELATED"/>
    <property type="match status" value="1"/>
</dbReference>
<dbReference type="Pfam" id="PF00067">
    <property type="entry name" value="p450"/>
    <property type="match status" value="1"/>
</dbReference>